<feature type="compositionally biased region" description="Low complexity" evidence="1">
    <location>
        <begin position="85"/>
        <end position="101"/>
    </location>
</feature>
<accession>A0A1Y2IW34</accession>
<feature type="compositionally biased region" description="Polar residues" evidence="1">
    <location>
        <begin position="106"/>
        <end position="119"/>
    </location>
</feature>
<feature type="compositionally biased region" description="Polar residues" evidence="1">
    <location>
        <begin position="32"/>
        <end position="46"/>
    </location>
</feature>
<feature type="compositionally biased region" description="Low complexity" evidence="1">
    <location>
        <begin position="166"/>
        <end position="190"/>
    </location>
</feature>
<feature type="region of interest" description="Disordered" evidence="1">
    <location>
        <begin position="594"/>
        <end position="637"/>
    </location>
</feature>
<dbReference type="STRING" id="1353009.A0A1Y2IW34"/>
<evidence type="ECO:0000313" key="2">
    <source>
        <dbReference type="EMBL" id="OSD04162.1"/>
    </source>
</evidence>
<feature type="compositionally biased region" description="Low complexity" evidence="1">
    <location>
        <begin position="463"/>
        <end position="473"/>
    </location>
</feature>
<feature type="compositionally biased region" description="Basic residues" evidence="1">
    <location>
        <begin position="510"/>
        <end position="519"/>
    </location>
</feature>
<keyword evidence="3" id="KW-1185">Reference proteome</keyword>
<sequence length="637" mass="69324">MNNIDPSRMFSPELAGLLAAAIGSAAGTPAPQMQTQPSTQSHTPGQFSPAPPAGSAAQMGPFPSLPSHNNAPSQWQPQPNAPYWQLQQSPPSSLGSSFLVPATPQARFQQSPQQSHQLAWGQQFQATNQSVGIPPGAGAGPVEPMNNIAPLLSVLQLYLAQQQATSQQQQQQQQQQHYPQPQPSPQSQTLPQPPLQPHAQPSLSPVGTSADDEDLIVRALKHCKARGITPRQALERLDGVNGHNASAWKDYFLDHLERLYGRAAPKVPPNGVARDASAPKASPFPLTASSTPPPLVQKRPTIPRSANRAPLPESAPVPKIMQGKPASSPPVPLEYARLSPEREVTTATSSAARRKRGGPVPVFHAGVLVPNSPAQMKPKPPLSDEADGCKFTDADKVFFIHYLRWRIRNKPTVSKSELYEELAAQIPRHDAEAWKRHWDKYPEVADQVYIEGRARARSPSPPSSSATAASGPSQTKHVDSCEDESDHWAPPSDEDGEGPSDKPDVAPASRQKRARRGRPWQRVTEEDLRAMAQYKAERYGPAWRNTVRTTRWQEFADRPENAKRTVLAWATIEGTHGGSRTSKLCHGVHAHTSHIQCHNDAAGERASRASTRRPEGSEDGGGDQSCRLVERAQYPLA</sequence>
<name>A0A1Y2IW34_TRAC3</name>
<protein>
    <recommendedName>
        <fullName evidence="4">Myb-like domain-containing protein</fullName>
    </recommendedName>
</protein>
<reference evidence="2 3" key="1">
    <citation type="journal article" date="2015" name="Biotechnol. Biofuels">
        <title>Enhanced degradation of softwood versus hardwood by the white-rot fungus Pycnoporus coccineus.</title>
        <authorList>
            <person name="Couturier M."/>
            <person name="Navarro D."/>
            <person name="Chevret D."/>
            <person name="Henrissat B."/>
            <person name="Piumi F."/>
            <person name="Ruiz-Duenas F.J."/>
            <person name="Martinez A.T."/>
            <person name="Grigoriev I.V."/>
            <person name="Riley R."/>
            <person name="Lipzen A."/>
            <person name="Berrin J.G."/>
            <person name="Master E.R."/>
            <person name="Rosso M.N."/>
        </authorList>
    </citation>
    <scope>NUCLEOTIDE SEQUENCE [LARGE SCALE GENOMIC DNA]</scope>
    <source>
        <strain evidence="2 3">BRFM310</strain>
    </source>
</reference>
<evidence type="ECO:0000313" key="3">
    <source>
        <dbReference type="Proteomes" id="UP000193067"/>
    </source>
</evidence>
<dbReference type="OrthoDB" id="3194584at2759"/>
<dbReference type="AlphaFoldDB" id="A0A1Y2IW34"/>
<dbReference type="EMBL" id="KZ084097">
    <property type="protein sequence ID" value="OSD04162.1"/>
    <property type="molecule type" value="Genomic_DNA"/>
</dbReference>
<gene>
    <name evidence="2" type="ORF">PYCCODRAFT_127355</name>
</gene>
<evidence type="ECO:0008006" key="4">
    <source>
        <dbReference type="Google" id="ProtNLM"/>
    </source>
</evidence>
<feature type="region of interest" description="Disordered" evidence="1">
    <location>
        <begin position="166"/>
        <end position="209"/>
    </location>
</feature>
<dbReference type="Proteomes" id="UP000193067">
    <property type="component" value="Unassembled WGS sequence"/>
</dbReference>
<feature type="compositionally biased region" description="Basic and acidic residues" evidence="1">
    <location>
        <begin position="601"/>
        <end position="616"/>
    </location>
</feature>
<dbReference type="Gene3D" id="1.10.10.60">
    <property type="entry name" value="Homeodomain-like"/>
    <property type="match status" value="1"/>
</dbReference>
<feature type="region of interest" description="Disordered" evidence="1">
    <location>
        <begin position="269"/>
        <end position="331"/>
    </location>
</feature>
<organism evidence="2 3">
    <name type="scientific">Trametes coccinea (strain BRFM310)</name>
    <name type="common">Pycnoporus coccineus</name>
    <dbReference type="NCBI Taxonomy" id="1353009"/>
    <lineage>
        <taxon>Eukaryota</taxon>
        <taxon>Fungi</taxon>
        <taxon>Dikarya</taxon>
        <taxon>Basidiomycota</taxon>
        <taxon>Agaricomycotina</taxon>
        <taxon>Agaricomycetes</taxon>
        <taxon>Polyporales</taxon>
        <taxon>Polyporaceae</taxon>
        <taxon>Trametes</taxon>
    </lineage>
</organism>
<feature type="region of interest" description="Disordered" evidence="1">
    <location>
        <begin position="453"/>
        <end position="524"/>
    </location>
</feature>
<proteinExistence type="predicted"/>
<evidence type="ECO:0000256" key="1">
    <source>
        <dbReference type="SAM" id="MobiDB-lite"/>
    </source>
</evidence>
<feature type="region of interest" description="Disordered" evidence="1">
    <location>
        <begin position="26"/>
        <end position="119"/>
    </location>
</feature>
<feature type="compositionally biased region" description="Polar residues" evidence="1">
    <location>
        <begin position="66"/>
        <end position="78"/>
    </location>
</feature>